<accession>A0AAN9E5X6</accession>
<dbReference type="Proteomes" id="UP001372338">
    <property type="component" value="Unassembled WGS sequence"/>
</dbReference>
<protein>
    <submittedName>
        <fullName evidence="1">Uncharacterized protein</fullName>
    </submittedName>
</protein>
<dbReference type="EMBL" id="JAYWIO010000008">
    <property type="protein sequence ID" value="KAK7243832.1"/>
    <property type="molecule type" value="Genomic_DNA"/>
</dbReference>
<keyword evidence="2" id="KW-1185">Reference proteome</keyword>
<comment type="caution">
    <text evidence="1">The sequence shown here is derived from an EMBL/GenBank/DDBJ whole genome shotgun (WGS) entry which is preliminary data.</text>
</comment>
<evidence type="ECO:0000313" key="2">
    <source>
        <dbReference type="Proteomes" id="UP001372338"/>
    </source>
</evidence>
<proteinExistence type="predicted"/>
<sequence length="125" mass="13513">MEVGGGVDSCVWSLRSVPVIIILGKLQAVTRIVRAEGKAQAIPFLAFVENDIWLGKVQVIPYSTFIGNDKVMMQGSKLGSLLHKLESHQWPQSMLTSGCVRPHVQESSTLRGCALGPILKGTVCP</sequence>
<dbReference type="AlphaFoldDB" id="A0AAN9E5X6"/>
<gene>
    <name evidence="1" type="ORF">RIF29_38644</name>
</gene>
<reference evidence="1 2" key="1">
    <citation type="submission" date="2024-01" db="EMBL/GenBank/DDBJ databases">
        <title>The genomes of 5 underutilized Papilionoideae crops provide insights into root nodulation and disease resistanc.</title>
        <authorList>
            <person name="Yuan L."/>
        </authorList>
    </citation>
    <scope>NUCLEOTIDE SEQUENCE [LARGE SCALE GENOMIC DNA]</scope>
    <source>
        <strain evidence="1">ZHUSHIDOU_FW_LH</strain>
        <tissue evidence="1">Leaf</tissue>
    </source>
</reference>
<evidence type="ECO:0000313" key="1">
    <source>
        <dbReference type="EMBL" id="KAK7243832.1"/>
    </source>
</evidence>
<organism evidence="1 2">
    <name type="scientific">Crotalaria pallida</name>
    <name type="common">Smooth rattlebox</name>
    <name type="synonym">Crotalaria striata</name>
    <dbReference type="NCBI Taxonomy" id="3830"/>
    <lineage>
        <taxon>Eukaryota</taxon>
        <taxon>Viridiplantae</taxon>
        <taxon>Streptophyta</taxon>
        <taxon>Embryophyta</taxon>
        <taxon>Tracheophyta</taxon>
        <taxon>Spermatophyta</taxon>
        <taxon>Magnoliopsida</taxon>
        <taxon>eudicotyledons</taxon>
        <taxon>Gunneridae</taxon>
        <taxon>Pentapetalae</taxon>
        <taxon>rosids</taxon>
        <taxon>fabids</taxon>
        <taxon>Fabales</taxon>
        <taxon>Fabaceae</taxon>
        <taxon>Papilionoideae</taxon>
        <taxon>50 kb inversion clade</taxon>
        <taxon>genistoids sensu lato</taxon>
        <taxon>core genistoids</taxon>
        <taxon>Crotalarieae</taxon>
        <taxon>Crotalaria</taxon>
    </lineage>
</organism>
<name>A0AAN9E5X6_CROPI</name>